<dbReference type="PATRIC" id="fig|523841.21.peg.2521"/>
<feature type="transmembrane region" description="Helical" evidence="1">
    <location>
        <begin position="6"/>
        <end position="26"/>
    </location>
</feature>
<proteinExistence type="predicted"/>
<protein>
    <submittedName>
        <fullName evidence="3">Uncharacterized protein</fullName>
    </submittedName>
</protein>
<reference evidence="3 4" key="1">
    <citation type="journal article" date="2014" name="PLoS Genet.">
        <title>Phylogenetically driven sequencing of extremely halophilic archaea reveals strategies for static and dynamic osmo-response.</title>
        <authorList>
            <person name="Becker E.A."/>
            <person name="Seitzer P.M."/>
            <person name="Tritt A."/>
            <person name="Larsen D."/>
            <person name="Krusor M."/>
            <person name="Yao A.I."/>
            <person name="Wu D."/>
            <person name="Madern D."/>
            <person name="Eisen J.A."/>
            <person name="Darling A.E."/>
            <person name="Facciotti M.T."/>
        </authorList>
    </citation>
    <scope>NUCLEOTIDE SEQUENCE [LARGE SCALE GENOMIC DNA]</scope>
    <source>
        <strain evidence="3">ATCC 33500</strain>
        <strain evidence="4">ATCC 33500 / DSM 1411 / JCM 8866 / NBRC 14739 / NCIMB 2177 / R-4</strain>
    </source>
</reference>
<sequence>MMIYMPYLIAGLLTVLLFVGLVTIHATRRGLPAGVHRLSSVLVAAAGVFGFAIPYVYDRQIGYLYFMVLKPRPIAVSPYEAIVMQFTVGLLINLVVFLLYIGYTRRASFESASTDR</sequence>
<dbReference type="Proteomes" id="UP000011603">
    <property type="component" value="Unassembled WGS sequence"/>
</dbReference>
<organism evidence="3 4">
    <name type="scientific">Haloferax mediterranei (strain ATCC 33500 / DSM 1411 / JCM 8866 / NBRC 14739 / NCIMB 2177 / R-4)</name>
    <name type="common">Halobacterium mediterranei</name>
    <dbReference type="NCBI Taxonomy" id="523841"/>
    <lineage>
        <taxon>Archaea</taxon>
        <taxon>Methanobacteriati</taxon>
        <taxon>Methanobacteriota</taxon>
        <taxon>Stenosarchaea group</taxon>
        <taxon>Halobacteria</taxon>
        <taxon>Halobacteriales</taxon>
        <taxon>Haloferacaceae</taxon>
        <taxon>Haloferax</taxon>
    </lineage>
</organism>
<keyword evidence="1" id="KW-1133">Transmembrane helix</keyword>
<gene>
    <name evidence="2" type="ORF">BM92_11440</name>
    <name evidence="3" type="ORF">C439_12494</name>
</gene>
<feature type="transmembrane region" description="Helical" evidence="1">
    <location>
        <begin position="38"/>
        <end position="57"/>
    </location>
</feature>
<evidence type="ECO:0000313" key="3">
    <source>
        <dbReference type="EMBL" id="ELZ99793.1"/>
    </source>
</evidence>
<dbReference type="Proteomes" id="UP000027075">
    <property type="component" value="Chromosome"/>
</dbReference>
<keyword evidence="1" id="KW-0812">Transmembrane</keyword>
<keyword evidence="4" id="KW-1185">Reference proteome</keyword>
<evidence type="ECO:0000313" key="5">
    <source>
        <dbReference type="Proteomes" id="UP000027075"/>
    </source>
</evidence>
<dbReference type="AlphaFoldDB" id="M0IVF6"/>
<dbReference type="EMBL" id="CP007551">
    <property type="protein sequence ID" value="AHZ23211.1"/>
    <property type="molecule type" value="Genomic_DNA"/>
</dbReference>
<name>M0IVF6_HALMT</name>
<accession>M0IVF6</accession>
<dbReference type="EMBL" id="AOLO01000010">
    <property type="protein sequence ID" value="ELZ99793.1"/>
    <property type="molecule type" value="Genomic_DNA"/>
</dbReference>
<keyword evidence="1" id="KW-0472">Membrane</keyword>
<evidence type="ECO:0000313" key="2">
    <source>
        <dbReference type="EMBL" id="AHZ23211.1"/>
    </source>
</evidence>
<reference evidence="2 5" key="2">
    <citation type="submission" date="2014-04" db="EMBL/GenBank/DDBJ databases">
        <title>Transcriptional profiles of Haloferax mediterranei on the basis of nitrogen availability.</title>
        <authorList>
            <person name="Bautista V."/>
        </authorList>
    </citation>
    <scope>NUCLEOTIDE SEQUENCE [LARGE SCALE GENOMIC DNA]</scope>
    <source>
        <strain evidence="2">ATCC 33500</strain>
        <strain evidence="5">ATCC 33500 / DSM 1411 / JCM 8866 / NBRC 14739 / NCIMB 2177 / R-4</strain>
    </source>
</reference>
<evidence type="ECO:0000256" key="1">
    <source>
        <dbReference type="SAM" id="Phobius"/>
    </source>
</evidence>
<feature type="transmembrane region" description="Helical" evidence="1">
    <location>
        <begin position="82"/>
        <end position="103"/>
    </location>
</feature>
<evidence type="ECO:0000313" key="4">
    <source>
        <dbReference type="Proteomes" id="UP000011603"/>
    </source>
</evidence>